<feature type="chain" id="PRO_5035458509" description="Cystatin domain-containing protein" evidence="5">
    <location>
        <begin position="23"/>
        <end position="662"/>
    </location>
</feature>
<evidence type="ECO:0000256" key="1">
    <source>
        <dbReference type="ARBA" id="ARBA00009403"/>
    </source>
</evidence>
<keyword evidence="8" id="KW-1185">Reference proteome</keyword>
<feature type="compositionally biased region" description="Polar residues" evidence="4">
    <location>
        <begin position="590"/>
        <end position="606"/>
    </location>
</feature>
<evidence type="ECO:0000256" key="4">
    <source>
        <dbReference type="SAM" id="MobiDB-lite"/>
    </source>
</evidence>
<feature type="non-terminal residue" evidence="7">
    <location>
        <position position="662"/>
    </location>
</feature>
<comment type="similarity">
    <text evidence="1">Belongs to the cystatin family.</text>
</comment>
<dbReference type="OrthoDB" id="7424185at2759"/>
<evidence type="ECO:0000256" key="5">
    <source>
        <dbReference type="SAM" id="SignalP"/>
    </source>
</evidence>
<organism evidence="7 8">
    <name type="scientific">Brenthis ino</name>
    <name type="common">lesser marbled fritillary</name>
    <dbReference type="NCBI Taxonomy" id="405034"/>
    <lineage>
        <taxon>Eukaryota</taxon>
        <taxon>Metazoa</taxon>
        <taxon>Ecdysozoa</taxon>
        <taxon>Arthropoda</taxon>
        <taxon>Hexapoda</taxon>
        <taxon>Insecta</taxon>
        <taxon>Pterygota</taxon>
        <taxon>Neoptera</taxon>
        <taxon>Endopterygota</taxon>
        <taxon>Lepidoptera</taxon>
        <taxon>Glossata</taxon>
        <taxon>Ditrysia</taxon>
        <taxon>Papilionoidea</taxon>
        <taxon>Nymphalidae</taxon>
        <taxon>Heliconiinae</taxon>
        <taxon>Argynnini</taxon>
        <taxon>Brenthis</taxon>
    </lineage>
</organism>
<accession>A0A8J9UZC5</accession>
<dbReference type="CDD" id="cd00042">
    <property type="entry name" value="CY"/>
    <property type="match status" value="1"/>
</dbReference>
<name>A0A8J9UZC5_9NEOP</name>
<keyword evidence="2" id="KW-0646">Protease inhibitor</keyword>
<dbReference type="SUPFAM" id="SSF54403">
    <property type="entry name" value="Cystatin/monellin"/>
    <property type="match status" value="2"/>
</dbReference>
<sequence length="662" mass="71948">MESRLVLVHCLLIALLLVEVKCQLVGQKGAKDPNQPEYWILAQESLIKYVIDSQAPTAYNVVRMNGVTSQIVAGILTELDFDAVSTDCFSTGSNCNLLQCHSRVWERESDVLGGKVDQDPNEPKYRELAQKSLDEYIANNNPAADFHVYKVQKVTTQVVEGLLTELDFDALESKCVTPGSICILLGWGGSGGPGKAVSRAVDLRPPFRVHAAPRTHHAPVAMMRRGSMAIVGGGEPLIVVEETGAEDTETSYRSPVPIRGYSEDQESPPDPYHLSPWRETRKHSLPTPSCTSGPTASQVRRLSERGEGVAREAREAAFLATLSQAPPQPGGRRHSVVTISRVPQALFGRGRRESIAAFPALARRRDSGAKKCPPATDTLGSTHNLQLDIMDDIVQARKVRMRLWNTSSEKVCEVQPLDEKSPIGGSVRYTNRGRRHSDFVGAPLPPIPARRRASEMPPPPPIPPRSGAGVVCTDTDLKLMLNALTSSATEIDRCGKPDRNRRLADMRSSSFDASSLREKLSESGTTWFTRRHQTLATKKKENEVIKPKVTFAPDAKAPPGDAAAVVWDKPSGSVVDASALGSAIEVFLRSGNSVNPGPSTSGTSISKEVPSKQDSEPRPTPSTSRAGVRGEGERWFINRSEEEETAEGCDATLCSSLKDLFV</sequence>
<feature type="region of interest" description="Disordered" evidence="4">
    <location>
        <begin position="244"/>
        <end position="297"/>
    </location>
</feature>
<gene>
    <name evidence="7" type="ORF">BINO364_LOCUS14394</name>
</gene>
<reference evidence="7" key="1">
    <citation type="submission" date="2021-12" db="EMBL/GenBank/DDBJ databases">
        <authorList>
            <person name="Martin H S."/>
        </authorList>
    </citation>
    <scope>NUCLEOTIDE SEQUENCE</scope>
</reference>
<keyword evidence="3" id="KW-0789">Thiol protease inhibitor</keyword>
<feature type="compositionally biased region" description="Basic and acidic residues" evidence="4">
    <location>
        <begin position="628"/>
        <end position="640"/>
    </location>
</feature>
<keyword evidence="5" id="KW-0732">Signal</keyword>
<feature type="domain" description="Cystatin" evidence="6">
    <location>
        <begin position="113"/>
        <end position="176"/>
    </location>
</feature>
<feature type="signal peptide" evidence="5">
    <location>
        <begin position="1"/>
        <end position="22"/>
    </location>
</feature>
<dbReference type="PANTHER" id="PTHR46186">
    <property type="entry name" value="CYSTATIN"/>
    <property type="match status" value="1"/>
</dbReference>
<feature type="compositionally biased region" description="Polar residues" evidence="4">
    <location>
        <begin position="286"/>
        <end position="297"/>
    </location>
</feature>
<dbReference type="GO" id="GO:0005615">
    <property type="term" value="C:extracellular space"/>
    <property type="evidence" value="ECO:0007669"/>
    <property type="project" value="TreeGrafter"/>
</dbReference>
<dbReference type="InterPro" id="IPR000010">
    <property type="entry name" value="Cystatin_dom"/>
</dbReference>
<feature type="region of interest" description="Disordered" evidence="4">
    <location>
        <begin position="423"/>
        <end position="467"/>
    </location>
</feature>
<dbReference type="EMBL" id="OV170228">
    <property type="protein sequence ID" value="CAH0729276.1"/>
    <property type="molecule type" value="Genomic_DNA"/>
</dbReference>
<dbReference type="PANTHER" id="PTHR46186:SF2">
    <property type="entry name" value="CYSTATIN"/>
    <property type="match status" value="1"/>
</dbReference>
<dbReference type="Proteomes" id="UP000838878">
    <property type="component" value="Chromosome 8"/>
</dbReference>
<protein>
    <recommendedName>
        <fullName evidence="6">Cystatin domain-containing protein</fullName>
    </recommendedName>
</protein>
<evidence type="ECO:0000259" key="6">
    <source>
        <dbReference type="Pfam" id="PF00031"/>
    </source>
</evidence>
<evidence type="ECO:0000256" key="3">
    <source>
        <dbReference type="ARBA" id="ARBA00022704"/>
    </source>
</evidence>
<evidence type="ECO:0000313" key="8">
    <source>
        <dbReference type="Proteomes" id="UP000838878"/>
    </source>
</evidence>
<dbReference type="Gene3D" id="3.10.450.10">
    <property type="match status" value="2"/>
</dbReference>
<proteinExistence type="inferred from homology"/>
<dbReference type="GO" id="GO:0031982">
    <property type="term" value="C:vesicle"/>
    <property type="evidence" value="ECO:0007669"/>
    <property type="project" value="TreeGrafter"/>
</dbReference>
<evidence type="ECO:0000256" key="2">
    <source>
        <dbReference type="ARBA" id="ARBA00022690"/>
    </source>
</evidence>
<dbReference type="GO" id="GO:0004869">
    <property type="term" value="F:cysteine-type endopeptidase inhibitor activity"/>
    <property type="evidence" value="ECO:0007669"/>
    <property type="project" value="UniProtKB-KW"/>
</dbReference>
<dbReference type="GO" id="GO:0005737">
    <property type="term" value="C:cytoplasm"/>
    <property type="evidence" value="ECO:0007669"/>
    <property type="project" value="TreeGrafter"/>
</dbReference>
<feature type="region of interest" description="Disordered" evidence="4">
    <location>
        <begin position="590"/>
        <end position="648"/>
    </location>
</feature>
<dbReference type="Pfam" id="PF00031">
    <property type="entry name" value="Cystatin"/>
    <property type="match status" value="1"/>
</dbReference>
<dbReference type="InterPro" id="IPR046350">
    <property type="entry name" value="Cystatin_sf"/>
</dbReference>
<evidence type="ECO:0000313" key="7">
    <source>
        <dbReference type="EMBL" id="CAH0729276.1"/>
    </source>
</evidence>
<dbReference type="AlphaFoldDB" id="A0A8J9UZC5"/>